<keyword evidence="3" id="KW-0378">Hydrolase</keyword>
<keyword evidence="1" id="KW-0812">Transmembrane</keyword>
<feature type="transmembrane region" description="Helical" evidence="1">
    <location>
        <begin position="12"/>
        <end position="31"/>
    </location>
</feature>
<dbReference type="SUPFAM" id="SSF56219">
    <property type="entry name" value="DNase I-like"/>
    <property type="match status" value="1"/>
</dbReference>
<keyword evidence="1" id="KW-1133">Transmembrane helix</keyword>
<reference evidence="3" key="1">
    <citation type="submission" date="2023-03" db="EMBL/GenBank/DDBJ databases">
        <title>Andean soil-derived lignocellulolytic bacterial consortium as a source of novel taxa and putative plastic-active enzymes.</title>
        <authorList>
            <person name="Diaz-Garcia L."/>
            <person name="Chuvochina M."/>
            <person name="Feuerriegel G."/>
            <person name="Bunk B."/>
            <person name="Sproer C."/>
            <person name="Streit W.R."/>
            <person name="Rodriguez L.M."/>
            <person name="Overmann J."/>
            <person name="Jimenez D.J."/>
        </authorList>
    </citation>
    <scope>NUCLEOTIDE SEQUENCE</scope>
    <source>
        <strain evidence="3">MAG 7</strain>
    </source>
</reference>
<dbReference type="PANTHER" id="PTHR14859">
    <property type="entry name" value="CALCOFLUOR WHITE HYPERSENSITIVE PROTEIN PRECURSOR"/>
    <property type="match status" value="1"/>
</dbReference>
<dbReference type="Gene3D" id="3.60.10.10">
    <property type="entry name" value="Endonuclease/exonuclease/phosphatase"/>
    <property type="match status" value="1"/>
</dbReference>
<evidence type="ECO:0000259" key="2">
    <source>
        <dbReference type="Pfam" id="PF03372"/>
    </source>
</evidence>
<evidence type="ECO:0000313" key="3">
    <source>
        <dbReference type="EMBL" id="WEK37123.1"/>
    </source>
</evidence>
<dbReference type="CDD" id="cd09084">
    <property type="entry name" value="EEP-2"/>
    <property type="match status" value="1"/>
</dbReference>
<keyword evidence="3" id="KW-0255">Endonuclease</keyword>
<dbReference type="EMBL" id="CP119311">
    <property type="protein sequence ID" value="WEK37123.1"/>
    <property type="molecule type" value="Genomic_DNA"/>
</dbReference>
<proteinExistence type="predicted"/>
<dbReference type="InterPro" id="IPR005135">
    <property type="entry name" value="Endo/exonuclease/phosphatase"/>
</dbReference>
<name>A0AAJ5WX14_9BACT</name>
<accession>A0AAJ5WX14</accession>
<dbReference type="GO" id="GO:0006506">
    <property type="term" value="P:GPI anchor biosynthetic process"/>
    <property type="evidence" value="ECO:0007669"/>
    <property type="project" value="TreeGrafter"/>
</dbReference>
<feature type="transmembrane region" description="Helical" evidence="1">
    <location>
        <begin position="37"/>
        <end position="61"/>
    </location>
</feature>
<dbReference type="Proteomes" id="UP001220610">
    <property type="component" value="Chromosome"/>
</dbReference>
<dbReference type="PROSITE" id="PS51257">
    <property type="entry name" value="PROKAR_LIPOPROTEIN"/>
    <property type="match status" value="1"/>
</dbReference>
<evidence type="ECO:0000313" key="4">
    <source>
        <dbReference type="Proteomes" id="UP001220610"/>
    </source>
</evidence>
<organism evidence="3 4">
    <name type="scientific">Candidatus Pseudobacter hemicellulosilyticus</name>
    <dbReference type="NCBI Taxonomy" id="3121375"/>
    <lineage>
        <taxon>Bacteria</taxon>
        <taxon>Pseudomonadati</taxon>
        <taxon>Bacteroidota</taxon>
        <taxon>Chitinophagia</taxon>
        <taxon>Chitinophagales</taxon>
        <taxon>Chitinophagaceae</taxon>
        <taxon>Pseudobacter</taxon>
    </lineage>
</organism>
<feature type="transmembrane region" description="Helical" evidence="1">
    <location>
        <begin position="68"/>
        <end position="90"/>
    </location>
</feature>
<keyword evidence="3" id="KW-0540">Nuclease</keyword>
<sequence length="375" mass="43566">MAFRKFTKRFFIITNVIIVALFLLACANAFLHPERWWFFAILGLAFPFLLLATGLFSLLWLLFRSRWIFLSLAALALGYTNIRALMAFHFSEPFKAEKEARAIRVLSWNVKWFDEQTKEDKGRESNRQAMLDFIRESDADILCFQEYFEPTGHASYNNSRELARMGYPYCFKVVDFSRPKNYEVGVAIFSRFPITDSLRVRYNTPIVNRAAESLIACTINVEGQDIRVFTTHLQSVLLQKKDYRDLAIIRKAEDSMMEASRSIVRKLKQGYQMRGGQVDTVRSLLDKSQLPEVICGDYNDVPNSYTYFRIRGDRQDAFVEKSSGLGRTFATISSTLRIDYIMADRRFEVLQYKRHLLPYSDHYPVVADLRLAAAQ</sequence>
<dbReference type="InterPro" id="IPR051916">
    <property type="entry name" value="GPI-anchor_lipid_remodeler"/>
</dbReference>
<dbReference type="GO" id="GO:0016020">
    <property type="term" value="C:membrane"/>
    <property type="evidence" value="ECO:0007669"/>
    <property type="project" value="GOC"/>
</dbReference>
<keyword evidence="1" id="KW-0472">Membrane</keyword>
<dbReference type="Pfam" id="PF03372">
    <property type="entry name" value="Exo_endo_phos"/>
    <property type="match status" value="1"/>
</dbReference>
<dbReference type="GO" id="GO:0004519">
    <property type="term" value="F:endonuclease activity"/>
    <property type="evidence" value="ECO:0007669"/>
    <property type="project" value="UniProtKB-KW"/>
</dbReference>
<dbReference type="InterPro" id="IPR036691">
    <property type="entry name" value="Endo/exonu/phosph_ase_sf"/>
</dbReference>
<dbReference type="AlphaFoldDB" id="A0AAJ5WX14"/>
<dbReference type="PANTHER" id="PTHR14859:SF15">
    <property type="entry name" value="ENDONUCLEASE_EXONUCLEASE_PHOSPHATASE DOMAIN-CONTAINING PROTEIN"/>
    <property type="match status" value="1"/>
</dbReference>
<gene>
    <name evidence="3" type="ORF">P0Y53_06385</name>
</gene>
<feature type="domain" description="Endonuclease/exonuclease/phosphatase" evidence="2">
    <location>
        <begin position="106"/>
        <end position="362"/>
    </location>
</feature>
<protein>
    <submittedName>
        <fullName evidence="3">Endonuclease/exonuclease/phosphatase family protein</fullName>
    </submittedName>
</protein>
<evidence type="ECO:0000256" key="1">
    <source>
        <dbReference type="SAM" id="Phobius"/>
    </source>
</evidence>